<dbReference type="Gene3D" id="1.20.1250.20">
    <property type="entry name" value="MFS general substrate transporter like domains"/>
    <property type="match status" value="2"/>
</dbReference>
<feature type="transmembrane region" description="Helical" evidence="5">
    <location>
        <begin position="148"/>
        <end position="170"/>
    </location>
</feature>
<evidence type="ECO:0000256" key="5">
    <source>
        <dbReference type="SAM" id="Phobius"/>
    </source>
</evidence>
<feature type="transmembrane region" description="Helical" evidence="5">
    <location>
        <begin position="85"/>
        <end position="103"/>
    </location>
</feature>
<dbReference type="GO" id="GO:0005886">
    <property type="term" value="C:plasma membrane"/>
    <property type="evidence" value="ECO:0007669"/>
    <property type="project" value="TreeGrafter"/>
</dbReference>
<feature type="transmembrane region" description="Helical" evidence="5">
    <location>
        <begin position="321"/>
        <end position="340"/>
    </location>
</feature>
<dbReference type="Proteomes" id="UP000245489">
    <property type="component" value="Unassembled WGS sequence"/>
</dbReference>
<dbReference type="SUPFAM" id="SSF103473">
    <property type="entry name" value="MFS general substrate transporter"/>
    <property type="match status" value="1"/>
</dbReference>
<dbReference type="Pfam" id="PF07690">
    <property type="entry name" value="MFS_1"/>
    <property type="match status" value="1"/>
</dbReference>
<feature type="transmembrane region" description="Helical" evidence="5">
    <location>
        <begin position="229"/>
        <end position="248"/>
    </location>
</feature>
<feature type="domain" description="Major facilitator superfamily (MFS) profile" evidence="6">
    <location>
        <begin position="15"/>
        <end position="409"/>
    </location>
</feature>
<feature type="transmembrane region" description="Helical" evidence="5">
    <location>
        <begin position="12"/>
        <end position="36"/>
    </location>
</feature>
<evidence type="ECO:0000256" key="3">
    <source>
        <dbReference type="ARBA" id="ARBA00022989"/>
    </source>
</evidence>
<proteinExistence type="predicted"/>
<dbReference type="GO" id="GO:0046943">
    <property type="term" value="F:carboxylic acid transmembrane transporter activity"/>
    <property type="evidence" value="ECO:0007669"/>
    <property type="project" value="TreeGrafter"/>
</dbReference>
<feature type="transmembrane region" description="Helical" evidence="5">
    <location>
        <begin position="56"/>
        <end position="76"/>
    </location>
</feature>
<dbReference type="PANTHER" id="PTHR23508">
    <property type="entry name" value="CARBOXYLIC ACID TRANSPORTER PROTEIN HOMOLOG"/>
    <property type="match status" value="1"/>
</dbReference>
<keyword evidence="8" id="KW-1185">Reference proteome</keyword>
<dbReference type="AlphaFoldDB" id="A0A316EAE1"/>
<evidence type="ECO:0000259" key="6">
    <source>
        <dbReference type="PROSITE" id="PS50850"/>
    </source>
</evidence>
<dbReference type="InterPro" id="IPR036259">
    <property type="entry name" value="MFS_trans_sf"/>
</dbReference>
<dbReference type="OrthoDB" id="9774156at2"/>
<protein>
    <submittedName>
        <fullName evidence="7">MFS transporter</fullName>
    </submittedName>
</protein>
<gene>
    <name evidence="7" type="ORF">LV89_02480</name>
</gene>
<dbReference type="RefSeq" id="WP_109743210.1">
    <property type="nucleotide sequence ID" value="NZ_QGGO01000012.1"/>
</dbReference>
<evidence type="ECO:0000256" key="1">
    <source>
        <dbReference type="ARBA" id="ARBA00004141"/>
    </source>
</evidence>
<comment type="caution">
    <text evidence="7">The sequence shown here is derived from an EMBL/GenBank/DDBJ whole genome shotgun (WGS) entry which is preliminary data.</text>
</comment>
<accession>A0A316EAE1</accession>
<evidence type="ECO:0000256" key="4">
    <source>
        <dbReference type="ARBA" id="ARBA00023136"/>
    </source>
</evidence>
<name>A0A316EAE1_9BACT</name>
<evidence type="ECO:0000313" key="7">
    <source>
        <dbReference type="EMBL" id="PWK26309.1"/>
    </source>
</evidence>
<dbReference type="InterPro" id="IPR011701">
    <property type="entry name" value="MFS"/>
</dbReference>
<feature type="transmembrane region" description="Helical" evidence="5">
    <location>
        <begin position="115"/>
        <end position="136"/>
    </location>
</feature>
<reference evidence="7 8" key="1">
    <citation type="submission" date="2018-05" db="EMBL/GenBank/DDBJ databases">
        <title>Genomic Encyclopedia of Archaeal and Bacterial Type Strains, Phase II (KMG-II): from individual species to whole genera.</title>
        <authorList>
            <person name="Goeker M."/>
        </authorList>
    </citation>
    <scope>NUCLEOTIDE SEQUENCE [LARGE SCALE GENOMIC DNA]</scope>
    <source>
        <strain evidence="7 8">DSM 22214</strain>
    </source>
</reference>
<dbReference type="InterPro" id="IPR020846">
    <property type="entry name" value="MFS_dom"/>
</dbReference>
<keyword evidence="2 5" id="KW-0812">Transmembrane</keyword>
<feature type="transmembrane region" description="Helical" evidence="5">
    <location>
        <begin position="176"/>
        <end position="196"/>
    </location>
</feature>
<organism evidence="7 8">
    <name type="scientific">Arcicella aurantiaca</name>
    <dbReference type="NCBI Taxonomy" id="591202"/>
    <lineage>
        <taxon>Bacteria</taxon>
        <taxon>Pseudomonadati</taxon>
        <taxon>Bacteroidota</taxon>
        <taxon>Cytophagia</taxon>
        <taxon>Cytophagales</taxon>
        <taxon>Flectobacillaceae</taxon>
        <taxon>Arcicella</taxon>
    </lineage>
</organism>
<evidence type="ECO:0000256" key="2">
    <source>
        <dbReference type="ARBA" id="ARBA00022692"/>
    </source>
</evidence>
<comment type="subcellular location">
    <subcellularLocation>
        <location evidence="1">Membrane</location>
        <topology evidence="1">Multi-pass membrane protein</topology>
    </subcellularLocation>
</comment>
<sequence length="417" mass="44872">MTTTDTSISKNAKILIAVAALGYFVDVYDLILFGVVRNPSLANLGLDKAQQLSEGLSLFNIQMAGMLIGGMLWGIWGDKKGRKSVLFGSILMYSTANVLNGFVQDTAFLEAITQYGILRFMAGVGLAGELGAGITLVNETLPREKRGIGALVIAGTGALGAVTAAAVGGASQDPEWWRICYFIGGGMGLFLLILRFGTFESVLFQKVEAGIEKGNFLSLFSNRERFMKYFYCILIGLPVWYVVGILILTAPEMSKVLNIQGEITGGKTIMFCYTGLSLGDFLSGWVSQVLKSRKKTVYIFVIFAVLVTIVFLNANGLSANVFYILCLLLGFGGGFWAVFVTMASEQFGTNIRATATTTVPNFVRGALIPITVGFKALIPSFGLVTAALIIGIICYGAALLGTYKLEETFSKDLDFVE</sequence>
<dbReference type="PROSITE" id="PS50850">
    <property type="entry name" value="MFS"/>
    <property type="match status" value="1"/>
</dbReference>
<evidence type="ECO:0000313" key="8">
    <source>
        <dbReference type="Proteomes" id="UP000245489"/>
    </source>
</evidence>
<feature type="transmembrane region" description="Helical" evidence="5">
    <location>
        <begin position="384"/>
        <end position="403"/>
    </location>
</feature>
<dbReference type="PANTHER" id="PTHR23508:SF10">
    <property type="entry name" value="CARBOXYLIC ACID TRANSPORTER PROTEIN HOMOLOG"/>
    <property type="match status" value="1"/>
</dbReference>
<keyword evidence="3 5" id="KW-1133">Transmembrane helix</keyword>
<keyword evidence="4 5" id="KW-0472">Membrane</keyword>
<dbReference type="EMBL" id="QGGO01000012">
    <property type="protein sequence ID" value="PWK26309.1"/>
    <property type="molecule type" value="Genomic_DNA"/>
</dbReference>
<feature type="transmembrane region" description="Helical" evidence="5">
    <location>
        <begin position="297"/>
        <end position="315"/>
    </location>
</feature>